<evidence type="ECO:0000256" key="4">
    <source>
        <dbReference type="ARBA" id="ARBA00022679"/>
    </source>
</evidence>
<evidence type="ECO:0000256" key="7">
    <source>
        <dbReference type="ARBA" id="ARBA00022840"/>
    </source>
</evidence>
<proteinExistence type="predicted"/>
<evidence type="ECO:0000313" key="11">
    <source>
        <dbReference type="EMBL" id="MBR7673099.1"/>
    </source>
</evidence>
<accession>A0A8T4IMA1</accession>
<dbReference type="CDD" id="cd16917">
    <property type="entry name" value="HATPase_UhpB-NarQ-NarX-like"/>
    <property type="match status" value="1"/>
</dbReference>
<evidence type="ECO:0000256" key="3">
    <source>
        <dbReference type="ARBA" id="ARBA00022553"/>
    </source>
</evidence>
<keyword evidence="9" id="KW-1133">Transmembrane helix</keyword>
<dbReference type="AlphaFoldDB" id="A0A8T4IMA1"/>
<feature type="transmembrane region" description="Helical" evidence="9">
    <location>
        <begin position="90"/>
        <end position="114"/>
    </location>
</feature>
<dbReference type="GO" id="GO:0005524">
    <property type="term" value="F:ATP binding"/>
    <property type="evidence" value="ECO:0007669"/>
    <property type="project" value="UniProtKB-KW"/>
</dbReference>
<keyword evidence="12" id="KW-1185">Reference proteome</keyword>
<keyword evidence="4" id="KW-0808">Transferase</keyword>
<dbReference type="SUPFAM" id="SSF55874">
    <property type="entry name" value="ATPase domain of HSP90 chaperone/DNA topoisomerase II/histidine kinase"/>
    <property type="match status" value="1"/>
</dbReference>
<dbReference type="Pfam" id="PF07730">
    <property type="entry name" value="HisKA_3"/>
    <property type="match status" value="1"/>
</dbReference>
<feature type="domain" description="Histidine kinase/HSP90-like ATPase" evidence="10">
    <location>
        <begin position="288"/>
        <end position="377"/>
    </location>
</feature>
<keyword evidence="8" id="KW-0902">Two-component regulatory system</keyword>
<organism evidence="11 12">
    <name type="scientific">Streptomyces daliensis</name>
    <dbReference type="NCBI Taxonomy" id="299421"/>
    <lineage>
        <taxon>Bacteria</taxon>
        <taxon>Bacillati</taxon>
        <taxon>Actinomycetota</taxon>
        <taxon>Actinomycetes</taxon>
        <taxon>Kitasatosporales</taxon>
        <taxon>Streptomycetaceae</taxon>
        <taxon>Streptomyces</taxon>
    </lineage>
</organism>
<dbReference type="Gene3D" id="3.30.565.10">
    <property type="entry name" value="Histidine kinase-like ATPase, C-terminal domain"/>
    <property type="match status" value="1"/>
</dbReference>
<dbReference type="InterPro" id="IPR003594">
    <property type="entry name" value="HATPase_dom"/>
</dbReference>
<comment type="catalytic activity">
    <reaction evidence="1">
        <text>ATP + protein L-histidine = ADP + protein N-phospho-L-histidine.</text>
        <dbReference type="EC" id="2.7.13.3"/>
    </reaction>
</comment>
<dbReference type="SMART" id="SM00387">
    <property type="entry name" value="HATPase_c"/>
    <property type="match status" value="1"/>
</dbReference>
<gene>
    <name evidence="11" type="ORF">KDA82_08740</name>
</gene>
<dbReference type="EC" id="2.7.13.3" evidence="2"/>
<dbReference type="PANTHER" id="PTHR24421">
    <property type="entry name" value="NITRATE/NITRITE SENSOR PROTEIN NARX-RELATED"/>
    <property type="match status" value="1"/>
</dbReference>
<dbReference type="PANTHER" id="PTHR24421:SF10">
    <property type="entry name" value="NITRATE_NITRITE SENSOR PROTEIN NARQ"/>
    <property type="match status" value="1"/>
</dbReference>
<evidence type="ECO:0000259" key="10">
    <source>
        <dbReference type="SMART" id="SM00387"/>
    </source>
</evidence>
<dbReference type="InterPro" id="IPR011712">
    <property type="entry name" value="Sig_transdc_His_kin_sub3_dim/P"/>
</dbReference>
<comment type="caution">
    <text evidence="11">The sequence shown here is derived from an EMBL/GenBank/DDBJ whole genome shotgun (WGS) entry which is preliminary data.</text>
</comment>
<feature type="transmembrane region" description="Helical" evidence="9">
    <location>
        <begin position="129"/>
        <end position="146"/>
    </location>
</feature>
<sequence>MRGVLRRGAMTAAGVATGTATAVVELVFLLVVGVSWLPRRAVPAPVLRGAERLVRLERRRLARYFAVEAGSDEAPARALHYLAARWTAGLLGGLVLATVVAGALYGTVLTWVWIFSPVDDPWTLVSSDVGGLFLLFLGVQGMYAVVSLEDRLARRFLGPSEQELLQRRISELAASRAAVVEAVHDERRRIERYLHDGLQQRLVALGMLLGRARRAEGGEDSARSSLLLRQAHEESRRALEELREVAWRVYPSVLDEAGLRAALETVAERSGGMPVRLEYGLTEEPGDAVRTAAYFVVCEAVTNAVKHAGASGVTVRVRQENGRLSVRVEDDGCGGADPSAGGGLLGLARRLAALDGTLTVTSPPGGPTAVTAELPCA</sequence>
<dbReference type="GO" id="GO:0000155">
    <property type="term" value="F:phosphorelay sensor kinase activity"/>
    <property type="evidence" value="ECO:0007669"/>
    <property type="project" value="InterPro"/>
</dbReference>
<evidence type="ECO:0000256" key="6">
    <source>
        <dbReference type="ARBA" id="ARBA00022777"/>
    </source>
</evidence>
<dbReference type="InterPro" id="IPR036890">
    <property type="entry name" value="HATPase_C_sf"/>
</dbReference>
<keyword evidence="3" id="KW-0597">Phosphoprotein</keyword>
<keyword evidence="5" id="KW-0547">Nucleotide-binding</keyword>
<dbReference type="Gene3D" id="1.20.5.1930">
    <property type="match status" value="1"/>
</dbReference>
<keyword evidence="7" id="KW-0067">ATP-binding</keyword>
<dbReference type="Proteomes" id="UP000675554">
    <property type="component" value="Unassembled WGS sequence"/>
</dbReference>
<evidence type="ECO:0000256" key="8">
    <source>
        <dbReference type="ARBA" id="ARBA00023012"/>
    </source>
</evidence>
<keyword evidence="9" id="KW-0812">Transmembrane</keyword>
<protein>
    <recommendedName>
        <fullName evidence="2">histidine kinase</fullName>
        <ecNumber evidence="2">2.7.13.3</ecNumber>
    </recommendedName>
</protein>
<reference evidence="11" key="1">
    <citation type="submission" date="2021-04" db="EMBL/GenBank/DDBJ databases">
        <title>Sequencing of actinobacteria type strains.</title>
        <authorList>
            <person name="Nguyen G.-S."/>
            <person name="Wentzel A."/>
        </authorList>
    </citation>
    <scope>NUCLEOTIDE SEQUENCE</scope>
    <source>
        <strain evidence="11">DSM 42095</strain>
    </source>
</reference>
<dbReference type="GO" id="GO:0016020">
    <property type="term" value="C:membrane"/>
    <property type="evidence" value="ECO:0007669"/>
    <property type="project" value="InterPro"/>
</dbReference>
<dbReference type="InterPro" id="IPR050482">
    <property type="entry name" value="Sensor_HK_TwoCompSys"/>
</dbReference>
<evidence type="ECO:0000256" key="1">
    <source>
        <dbReference type="ARBA" id="ARBA00000085"/>
    </source>
</evidence>
<evidence type="ECO:0000313" key="12">
    <source>
        <dbReference type="Proteomes" id="UP000675554"/>
    </source>
</evidence>
<dbReference type="Pfam" id="PF02518">
    <property type="entry name" value="HATPase_c"/>
    <property type="match status" value="1"/>
</dbReference>
<evidence type="ECO:0000256" key="2">
    <source>
        <dbReference type="ARBA" id="ARBA00012438"/>
    </source>
</evidence>
<keyword evidence="6 11" id="KW-0418">Kinase</keyword>
<dbReference type="EMBL" id="JAGSMN010000168">
    <property type="protein sequence ID" value="MBR7673099.1"/>
    <property type="molecule type" value="Genomic_DNA"/>
</dbReference>
<evidence type="ECO:0000256" key="5">
    <source>
        <dbReference type="ARBA" id="ARBA00022741"/>
    </source>
</evidence>
<keyword evidence="9" id="KW-0472">Membrane</keyword>
<evidence type="ECO:0000256" key="9">
    <source>
        <dbReference type="SAM" id="Phobius"/>
    </source>
</evidence>
<feature type="transmembrane region" description="Helical" evidence="9">
    <location>
        <begin position="12"/>
        <end position="37"/>
    </location>
</feature>
<dbReference type="GO" id="GO:0046983">
    <property type="term" value="F:protein dimerization activity"/>
    <property type="evidence" value="ECO:0007669"/>
    <property type="project" value="InterPro"/>
</dbReference>
<name>A0A8T4IMA1_9ACTN</name>